<dbReference type="Proteomes" id="UP000189777">
    <property type="component" value="Unassembled WGS sequence"/>
</dbReference>
<dbReference type="STRING" id="526729.SAMN04324258_0390"/>
<dbReference type="RefSeq" id="WP_079570207.1">
    <property type="nucleotide sequence ID" value="NZ_FUZQ01000001.1"/>
</dbReference>
<dbReference type="SUPFAM" id="SSF52402">
    <property type="entry name" value="Adenine nucleotide alpha hydrolases-like"/>
    <property type="match status" value="1"/>
</dbReference>
<evidence type="ECO:0000313" key="2">
    <source>
        <dbReference type="EMBL" id="SKC37337.1"/>
    </source>
</evidence>
<dbReference type="AlphaFoldDB" id="A0A1T5IDW7"/>
<evidence type="ECO:0000259" key="1">
    <source>
        <dbReference type="Pfam" id="PF00733"/>
    </source>
</evidence>
<proteinExistence type="predicted"/>
<sequence>MTSSYRPTAFEVAACWLPGLVPADPAPAATRRTTLRRTGEPLEAIKGAVRRAAAGRPVAVTFSGGRDSSAVLAVATAVAREDGAPDPVPVTFRYPGVAEADESAWQESVVRHLGLATWRRIVVGGGENDLLGEGARESLLRRGLLFPATMHVKDAMLRELRGHAVLTGEGGDEVFGDRRSRALLRVARGQGRVGTPRRAALASLLPGPGRRWREHAATARSTAALTWLTRGTTARLADEIARDAAAEPLSYARGLRWLRRRRASRVFLDTFGQVAAEHDVALAHPLLDDGFLGALGARHPWGFADRTAGMRAVFGTLLPDAVCARSSKASFNRAYLGAATRDFAVRWGGDGVDPALVDVGGLRAAWLSGFPPGPTSLLLQQAWLASVGAEAAR</sequence>
<name>A0A1T5IDW7_9MICO</name>
<accession>A0A1T5IDW7</accession>
<feature type="domain" description="Asparagine synthetase" evidence="1">
    <location>
        <begin position="43"/>
        <end position="333"/>
    </location>
</feature>
<dbReference type="Pfam" id="PF00733">
    <property type="entry name" value="Asn_synthase"/>
    <property type="match status" value="1"/>
</dbReference>
<dbReference type="InterPro" id="IPR001962">
    <property type="entry name" value="Asn_synthase"/>
</dbReference>
<dbReference type="OrthoDB" id="3361376at2"/>
<dbReference type="GO" id="GO:0004066">
    <property type="term" value="F:asparagine synthase (glutamine-hydrolyzing) activity"/>
    <property type="evidence" value="ECO:0007669"/>
    <property type="project" value="InterPro"/>
</dbReference>
<dbReference type="GO" id="GO:0006529">
    <property type="term" value="P:asparagine biosynthetic process"/>
    <property type="evidence" value="ECO:0007669"/>
    <property type="project" value="InterPro"/>
</dbReference>
<dbReference type="Gene3D" id="3.40.50.620">
    <property type="entry name" value="HUPs"/>
    <property type="match status" value="1"/>
</dbReference>
<protein>
    <submittedName>
        <fullName evidence="2">Asparagine synthase (Glutamine-hydrolysing)</fullName>
    </submittedName>
</protein>
<organism evidence="2 3">
    <name type="scientific">Krasilnikoviella flava</name>
    <dbReference type="NCBI Taxonomy" id="526729"/>
    <lineage>
        <taxon>Bacteria</taxon>
        <taxon>Bacillati</taxon>
        <taxon>Actinomycetota</taxon>
        <taxon>Actinomycetes</taxon>
        <taxon>Micrococcales</taxon>
        <taxon>Promicromonosporaceae</taxon>
        <taxon>Krasilnikoviella</taxon>
    </lineage>
</organism>
<dbReference type="InterPro" id="IPR014729">
    <property type="entry name" value="Rossmann-like_a/b/a_fold"/>
</dbReference>
<evidence type="ECO:0000313" key="3">
    <source>
        <dbReference type="Proteomes" id="UP000189777"/>
    </source>
</evidence>
<gene>
    <name evidence="2" type="ORF">SAMN04324258_0390</name>
</gene>
<keyword evidence="3" id="KW-1185">Reference proteome</keyword>
<reference evidence="2 3" key="1">
    <citation type="submission" date="2017-02" db="EMBL/GenBank/DDBJ databases">
        <authorList>
            <person name="Peterson S.W."/>
        </authorList>
    </citation>
    <scope>NUCLEOTIDE SEQUENCE [LARGE SCALE GENOMIC DNA]</scope>
    <source>
        <strain evidence="2 3">DSM 21481</strain>
    </source>
</reference>
<dbReference type="EMBL" id="FUZQ01000001">
    <property type="protein sequence ID" value="SKC37337.1"/>
    <property type="molecule type" value="Genomic_DNA"/>
</dbReference>